<comment type="caution">
    <text evidence="1">The sequence shown here is derived from an EMBL/GenBank/DDBJ whole genome shotgun (WGS) entry which is preliminary data.</text>
</comment>
<dbReference type="PANTHER" id="PTHR33116:SF76">
    <property type="entry name" value="DUF4283 DOMAIN-CONTAINING PROTEIN"/>
    <property type="match status" value="1"/>
</dbReference>
<evidence type="ECO:0000313" key="1">
    <source>
        <dbReference type="EMBL" id="GEU50092.1"/>
    </source>
</evidence>
<dbReference type="EMBL" id="BKCJ010002663">
    <property type="protein sequence ID" value="GEU50092.1"/>
    <property type="molecule type" value="Genomic_DNA"/>
</dbReference>
<name>A0A6L2KNB9_TANCI</name>
<evidence type="ECO:0008006" key="2">
    <source>
        <dbReference type="Google" id="ProtNLM"/>
    </source>
</evidence>
<proteinExistence type="predicted"/>
<accession>A0A6L2KNB9</accession>
<gene>
    <name evidence="1" type="ORF">Tci_022070</name>
</gene>
<reference evidence="1" key="1">
    <citation type="journal article" date="2019" name="Sci. Rep.">
        <title>Draft genome of Tanacetum cinerariifolium, the natural source of mosquito coil.</title>
        <authorList>
            <person name="Yamashiro T."/>
            <person name="Shiraishi A."/>
            <person name="Satake H."/>
            <person name="Nakayama K."/>
        </authorList>
    </citation>
    <scope>NUCLEOTIDE SEQUENCE</scope>
</reference>
<dbReference type="AlphaFoldDB" id="A0A6L2KNB9"/>
<dbReference type="PANTHER" id="PTHR33116">
    <property type="entry name" value="REVERSE TRANSCRIPTASE ZINC-BINDING DOMAIN-CONTAINING PROTEIN-RELATED-RELATED"/>
    <property type="match status" value="1"/>
</dbReference>
<protein>
    <recommendedName>
        <fullName evidence="2">RNA-directed DNA polymerase, eukaryota, reverse transcriptase zinc-binding domain protein</fullName>
    </recommendedName>
</protein>
<organism evidence="1">
    <name type="scientific">Tanacetum cinerariifolium</name>
    <name type="common">Dalmatian daisy</name>
    <name type="synonym">Chrysanthemum cinerariifolium</name>
    <dbReference type="NCBI Taxonomy" id="118510"/>
    <lineage>
        <taxon>Eukaryota</taxon>
        <taxon>Viridiplantae</taxon>
        <taxon>Streptophyta</taxon>
        <taxon>Embryophyta</taxon>
        <taxon>Tracheophyta</taxon>
        <taxon>Spermatophyta</taxon>
        <taxon>Magnoliopsida</taxon>
        <taxon>eudicotyledons</taxon>
        <taxon>Gunneridae</taxon>
        <taxon>Pentapetalae</taxon>
        <taxon>asterids</taxon>
        <taxon>campanulids</taxon>
        <taxon>Asterales</taxon>
        <taxon>Asteraceae</taxon>
        <taxon>Asteroideae</taxon>
        <taxon>Anthemideae</taxon>
        <taxon>Anthemidinae</taxon>
        <taxon>Tanacetum</taxon>
    </lineage>
</organism>
<sequence>MGVQRLLDADPNNRSMRERSIIIGKEYSTNAEDELKLLHQKARVNWLKEGGKNSAYFHSILRTRKNKSRVETICKEDGTRVDGTDVSEQFVNHFKNFLGKSQPIHPLSNMEEYVQAKLSDEEALDIIKMMTNKEIKVALFDIDSSKVAGYNRKNGAKRCAMKTDVQKAYDTVNWDFLKSTLQLVGFMRDKDSLGVVKKSLEDFSNPSATVLSTIQHYWASVYMLPMSVINDLEKMFKRFLWNSGSSAQGKARVAWKIVSLEDLRRKGVFRVFMWYDNWNNLSPLDRVIPKNDRNAARMKDNETVVDLVQNGSWEWPDEWLQLYPLLNQVVVLNFSMRKDSVVWIGERNNEVEY</sequence>